<keyword evidence="2" id="KW-1185">Reference proteome</keyword>
<organism evidence="1 2">
    <name type="scientific">Cellulophaga phage phi17:1</name>
    <dbReference type="NCBI Taxonomy" id="1327980"/>
    <lineage>
        <taxon>Viruses</taxon>
        <taxon>Duplodnaviria</taxon>
        <taxon>Heunggongvirae</taxon>
        <taxon>Uroviricota</taxon>
        <taxon>Caudoviricetes</taxon>
        <taxon>Helsingorvirus</taxon>
        <taxon>Helsingorvirus Cba171</taxon>
    </lineage>
</organism>
<evidence type="ECO:0000313" key="1">
    <source>
        <dbReference type="EMBL" id="AGO48296.1"/>
    </source>
</evidence>
<evidence type="ECO:0000313" key="2">
    <source>
        <dbReference type="Proteomes" id="UP000014710"/>
    </source>
</evidence>
<accession>R9ZYU9</accession>
<dbReference type="KEGG" id="vg:16796939"/>
<reference evidence="1 2" key="1">
    <citation type="journal article" date="2013" name="Proc. Natl. Acad. Sci. U.S.A.">
        <title>Twelve previously unknown phage genera are ubiquitous in global oceans.</title>
        <authorList>
            <person name="Holmfeldt K."/>
            <person name="Solonenko N."/>
            <person name="Shah M."/>
            <person name="Corrier K."/>
            <person name="Riemann L."/>
            <person name="Verberkmoes N.C."/>
            <person name="Sullivan M.B."/>
        </authorList>
    </citation>
    <scope>NUCLEOTIDE SEQUENCE [LARGE SCALE GENOMIC DNA]</scope>
    <source>
        <strain evidence="1">Phi17:1</strain>
    </source>
</reference>
<protein>
    <submittedName>
        <fullName evidence="1">Uncharacterized protein</fullName>
    </submittedName>
</protein>
<dbReference type="Proteomes" id="UP000014710">
    <property type="component" value="Segment"/>
</dbReference>
<proteinExistence type="predicted"/>
<dbReference type="RefSeq" id="YP_008241336.1">
    <property type="nucleotide sequence ID" value="NC_021795.1"/>
</dbReference>
<gene>
    <name evidence="1" type="ORF">Phi17:1_gp20</name>
</gene>
<dbReference type="GeneID" id="16796939"/>
<name>R9ZYU9_9CAUD</name>
<dbReference type="EMBL" id="KC821617">
    <property type="protein sequence ID" value="AGO48296.1"/>
    <property type="molecule type" value="Genomic_DNA"/>
</dbReference>
<reference evidence="2" key="2">
    <citation type="submission" date="2013-03" db="EMBL/GenBank/DDBJ databases">
        <title>The Cellulophaga phages: a novel, diverse, and globally ubiquitous model system.</title>
        <authorList>
            <person name="Holmfeldt K."/>
            <person name="Solonenko N."/>
            <person name="Shah M."/>
            <person name="Corrier K."/>
            <person name="Riemann L."/>
            <person name="VerBerkmoes N.C."/>
            <person name="Sullivan M.B."/>
        </authorList>
    </citation>
    <scope>NUCLEOTIDE SEQUENCE [LARGE SCALE GENOMIC DNA]</scope>
</reference>
<sequence length="40" mass="4846">MYKLEVKKINGNHFIEVRIYKGHQLGPLHFKESFKPFKKD</sequence>